<organism evidence="1">
    <name type="scientific">bioreactor metagenome</name>
    <dbReference type="NCBI Taxonomy" id="1076179"/>
    <lineage>
        <taxon>unclassified sequences</taxon>
        <taxon>metagenomes</taxon>
        <taxon>ecological metagenomes</taxon>
    </lineage>
</organism>
<name>A0A645C0P0_9ZZZZ</name>
<dbReference type="EMBL" id="VSSQ01023903">
    <property type="protein sequence ID" value="MPM71105.1"/>
    <property type="molecule type" value="Genomic_DNA"/>
</dbReference>
<evidence type="ECO:0000313" key="1">
    <source>
        <dbReference type="EMBL" id="MPM71105.1"/>
    </source>
</evidence>
<sequence length="81" mass="9045">MPVFRFRGHGRFIIVFLRGGGGRPAFLSLMMRAGWAVFRGRGVGWHFRGAAIHQVLIGQSAHRIHQNLGVGAFGIHFSLYQ</sequence>
<comment type="caution">
    <text evidence="1">The sequence shown here is derived from an EMBL/GenBank/DDBJ whole genome shotgun (WGS) entry which is preliminary data.</text>
</comment>
<dbReference type="AlphaFoldDB" id="A0A645C0P0"/>
<reference evidence="1" key="1">
    <citation type="submission" date="2019-08" db="EMBL/GenBank/DDBJ databases">
        <authorList>
            <person name="Kucharzyk K."/>
            <person name="Murdoch R.W."/>
            <person name="Higgins S."/>
            <person name="Loffler F."/>
        </authorList>
    </citation>
    <scope>NUCLEOTIDE SEQUENCE</scope>
</reference>
<accession>A0A645C0P0</accession>
<gene>
    <name evidence="1" type="ORF">SDC9_118068</name>
</gene>
<proteinExistence type="predicted"/>
<protein>
    <submittedName>
        <fullName evidence="1">Uncharacterized protein</fullName>
    </submittedName>
</protein>